<proteinExistence type="predicted"/>
<evidence type="ECO:0000313" key="3">
    <source>
        <dbReference type="EMBL" id="MCL9816525.1"/>
    </source>
</evidence>
<feature type="domain" description="DUF7573" evidence="2">
    <location>
        <begin position="55"/>
        <end position="93"/>
    </location>
</feature>
<dbReference type="Proteomes" id="UP001203207">
    <property type="component" value="Unassembled WGS sequence"/>
</dbReference>
<dbReference type="AlphaFoldDB" id="A0AAE3FWM4"/>
<evidence type="ECO:0000259" key="2">
    <source>
        <dbReference type="Pfam" id="PF24458"/>
    </source>
</evidence>
<feature type="region of interest" description="Disordered" evidence="1">
    <location>
        <begin position="1"/>
        <end position="50"/>
    </location>
</feature>
<keyword evidence="4" id="KW-1185">Reference proteome</keyword>
<reference evidence="3" key="2">
    <citation type="submission" date="2022-02" db="EMBL/GenBank/DDBJ databases">
        <authorList>
            <person name="Elcheninov A.G."/>
            <person name="Sorokin D.Y."/>
            <person name="Kublanov I.V."/>
        </authorList>
    </citation>
    <scope>NUCLEOTIDE SEQUENCE</scope>
    <source>
        <strain evidence="3">AArc-St2</strain>
    </source>
</reference>
<reference evidence="3" key="1">
    <citation type="journal article" date="2022" name="Syst. Appl. Microbiol.">
        <title>Natronocalculus amylovorans gen. nov., sp. nov., and Natranaeroarchaeum aerophilus sp. nov., dominant culturable amylolytic natronoarchaea from hypersaline soda lakes in southwestern Siberia.</title>
        <authorList>
            <person name="Sorokin D.Y."/>
            <person name="Elcheninov A.G."/>
            <person name="Khizhniak T.V."/>
            <person name="Koenen M."/>
            <person name="Bale N.J."/>
            <person name="Damste J.S.S."/>
            <person name="Kublanov I.V."/>
        </authorList>
    </citation>
    <scope>NUCLEOTIDE SEQUENCE</scope>
    <source>
        <strain evidence="3">AArc-St2</strain>
    </source>
</reference>
<sequence length="93" mass="10051">MSPEKNRSLDEFAAPEESPVNATSNTDAVDNSPSATTDMDTEQNVNTSPTETTAAIATYRWSPDGVACDQCGAVVQRQWRDDGSFVCASCKDW</sequence>
<comment type="caution">
    <text evidence="3">The sequence shown here is derived from an EMBL/GenBank/DDBJ whole genome shotgun (WGS) entry which is preliminary data.</text>
</comment>
<gene>
    <name evidence="3" type="ORF">AArcSt2_06150</name>
</gene>
<protein>
    <recommendedName>
        <fullName evidence="2">DUF7573 domain-containing protein</fullName>
    </recommendedName>
</protein>
<feature type="compositionally biased region" description="Polar residues" evidence="1">
    <location>
        <begin position="20"/>
        <end position="50"/>
    </location>
</feature>
<feature type="compositionally biased region" description="Basic and acidic residues" evidence="1">
    <location>
        <begin position="1"/>
        <end position="10"/>
    </location>
</feature>
<dbReference type="InterPro" id="IPR055995">
    <property type="entry name" value="DUF7573"/>
</dbReference>
<accession>A0AAE3FWM4</accession>
<dbReference type="Pfam" id="PF24458">
    <property type="entry name" value="DUF7573"/>
    <property type="match status" value="1"/>
</dbReference>
<organism evidence="3 4">
    <name type="scientific">Natronocalculus amylovorans</name>
    <dbReference type="NCBI Taxonomy" id="2917812"/>
    <lineage>
        <taxon>Archaea</taxon>
        <taxon>Methanobacteriati</taxon>
        <taxon>Methanobacteriota</taxon>
        <taxon>Stenosarchaea group</taxon>
        <taxon>Halobacteria</taxon>
        <taxon>Halobacteriales</taxon>
        <taxon>Haloferacaceae</taxon>
        <taxon>Natronocalculus</taxon>
    </lineage>
</organism>
<name>A0AAE3FWM4_9EURY</name>
<evidence type="ECO:0000256" key="1">
    <source>
        <dbReference type="SAM" id="MobiDB-lite"/>
    </source>
</evidence>
<dbReference type="EMBL" id="JAKRVX010000002">
    <property type="protein sequence ID" value="MCL9816525.1"/>
    <property type="molecule type" value="Genomic_DNA"/>
</dbReference>
<dbReference type="RefSeq" id="WP_174652008.1">
    <property type="nucleotide sequence ID" value="NZ_JAKRVX010000002.1"/>
</dbReference>
<evidence type="ECO:0000313" key="4">
    <source>
        <dbReference type="Proteomes" id="UP001203207"/>
    </source>
</evidence>